<gene>
    <name evidence="2" type="ORF">TBRA_LOCUS4051</name>
</gene>
<evidence type="ECO:0000313" key="3">
    <source>
        <dbReference type="Proteomes" id="UP000479190"/>
    </source>
</evidence>
<organism evidence="2 3">
    <name type="scientific">Trichogramma brassicae</name>
    <dbReference type="NCBI Taxonomy" id="86971"/>
    <lineage>
        <taxon>Eukaryota</taxon>
        <taxon>Metazoa</taxon>
        <taxon>Ecdysozoa</taxon>
        <taxon>Arthropoda</taxon>
        <taxon>Hexapoda</taxon>
        <taxon>Insecta</taxon>
        <taxon>Pterygota</taxon>
        <taxon>Neoptera</taxon>
        <taxon>Endopterygota</taxon>
        <taxon>Hymenoptera</taxon>
        <taxon>Apocrita</taxon>
        <taxon>Proctotrupomorpha</taxon>
        <taxon>Chalcidoidea</taxon>
        <taxon>Trichogrammatidae</taxon>
        <taxon>Trichogramma</taxon>
    </lineage>
</organism>
<dbReference type="InterPro" id="IPR051647">
    <property type="entry name" value="Mediator_comp_sub12"/>
</dbReference>
<dbReference type="PANTHER" id="PTHR46007">
    <property type="entry name" value="MEDIATOR OF RNA POLYMERASE II TRANSCRIPTION SUBUNIT 12"/>
    <property type="match status" value="1"/>
</dbReference>
<feature type="region of interest" description="Disordered" evidence="1">
    <location>
        <begin position="1800"/>
        <end position="1936"/>
    </location>
</feature>
<feature type="region of interest" description="Disordered" evidence="1">
    <location>
        <begin position="1253"/>
        <end position="1278"/>
    </location>
</feature>
<feature type="compositionally biased region" description="Basic residues" evidence="1">
    <location>
        <begin position="745"/>
        <end position="778"/>
    </location>
</feature>
<sequence>MIVFFTTITHSDRVKTLDLVAHMPILKDSSSVGSSSFKMAATKLIIAENLKKSFGIFSLDERPQSPPCGEPHELREIMRMFSKLKMIIQLKSKLSRYLILLIRSRINHFPCDGLAASLPTTNVSSKTPTSYPATWTCARVLAANNESPTSKQTHTTYIVHLRARAAPHFVYLSTHNDNHQLYLSGTFEFLKSENGIGKPWVHLRKTISSQSRSRHPLYQCSIPRQSLQITWQSKIRSQPPLRPSPSLHSILRWIALIATVAPVFQIFKMNRSYINDTGNITSFKYKDYTHTTIRPNNSTSIHGRATARRLRGASEGMRDQGLYSMFGILSRMSLRRRAVARPWIDLPTRTVLEHRVALPLVKTYRCLQVIQKTASTGCVCASCPPGHRVRVPGITASADVGPLSAAHGPGRPGDLHSSSVKPRRLASYPRHPMGLQQIDFLETIIEENSDDLLTESDASWLDSETDQSVIHISTDQRIAVDKLNHASGEIPSSSSSSKSSLLQFEKLERTCYSYDSLQFNNRIRHRRETSHRKRLDRPISYLRDSLSPDSLEQDDIGGLRKFRAYHSYESLNDPNLYSSWTNQDRRSFFGEGSNYAKNCDLSGSTRPRSRRRYYKLSSVNRRPPPTRTRTRTRRSTRRRVSRKWTSCWCSATLRPPTRTPRLRSRVRATATICETSACRTWRTTRRVDASRPFTISNRPRLARATRCASTTSTQWRRRGWCWRRRRTEGEKDFDIDPSVQLRTPSTRHHHHHHHRHHHHHDRHRRRRPRHCKNHHPRHDRHDDLRQCSLNSSCKDATMQVLASALSSREFGADAVKDYNFRFADKWRSAPSLPASLLSVAAVASAESSYYCYDRAVSLPAGLDLCRAYSRDLLANDKDARDDDLVRREEKVTDKQVPTVIDSPEGEEEKEEEEEEEEEEMAQVATMNLNNGEVSLDEALLLEPGKIVGEEKLRLRRRGTKEGSSVKTQNPQHGSKAMLADLVLGRDEAEPAASTIALPSTPTVKTQDRIESKVLEIAMAMENDVDAAVDEAIRQLKREVDEATAIKSAAADRGDSSGVEALASALEEAQTLQRQRGSQRKAKKNASYELAQQSVVNERDVRRCRPADVKVFHKLNNASYELAIQQQDVMKNLSFSTKPYYRMDACEEEPGGELDAQHYSTIVYEPLAEPKPLSPTRVLGEVITRKQQRSPKKSPDSSVLGQLKKNSDSFLASGDRPVQLAADEPDFHAATSRASSSNSIDGSSLMEIKPILPLHRNHHREDATTTTTITSPQRDKRREIEEEIVGRSLIGDFYARLHSESQQQQQESRGVSKSCEDIERYSIKHLSEERGSTERETALPPLRPVACVLSTRSVPRLVLASVSSSSSSPVYAAQATAAAATTAERNAYHGAEERAKNEDVEPMRGSSSSELSANAAKRLALSGEQQQQQQQPIIKQTSSMNALNSIGGQEKQKKTGFGGFLQRFSKLRFSGRSKVPRSEIGKRSSSANNRDNSATSHNSSGGGSSVFGAGRGAAGGVGAGGAGVDVVVTSAGAGDATRRRSPNSQQQQQVQRVQRDKRKEPDYIIIPLHGPEEPDDCDDEASRVAAAREPEAEPHRRQQRAAVESSSSDDSTGRKNQLETTPNASADHRHRNEQHYVYHTVLTRDDVDEPMNSAKDRASYIAGLAGGEHVTSCIHAHTQIFGGETHVSIYPFIYSIGVRPCAREAIHPTPACIRICRSSAANSAAAAAVTYRSPKLTARCEVQIILILPSQKIFCKVQKWTTQILKCIRVCDFRPRFLRKGIQKGIMPMFPWIANGRPPVCSAKKPPLPPSSNTSQQQQQQQQQHRSNYGFSGVTTNNYSSSLSSSSAGLEHNGSRRRATTDLGNPAAIEMAKARAAMLSSSSAAGQQSSDHHHHQQQQNNNRSNAGSEQQHHLYQSHQQQHYSNPRPYGLLETDLDAPLDPSELEAAKRASRSLLNLNGTQSSSSSAGNGASFLSQDCCDDAATAAACGVGGGGGAVGCANNPTISVHGHNQHRYHHLGSPQQRYGYHQQHHHHHQGNHHRLTAASAAAQSAAASGQRPHKSMEFLLDKENIHYIQFATTAFAPCWLCDGAGGAGASSSSSSSCSSSIHHYHYVQLSPAFLPFAATAMRTWCTCVTLYIIYEYIVCTVCTAKCSGVRRRAPLGLFYTHTLIFGNVYRVYHVPNVRCLSQRFCSV</sequence>
<feature type="region of interest" description="Disordered" evidence="1">
    <location>
        <begin position="884"/>
        <end position="920"/>
    </location>
</feature>
<feature type="compositionally biased region" description="Low complexity" evidence="1">
    <location>
        <begin position="1866"/>
        <end position="1888"/>
    </location>
</feature>
<feature type="region of interest" description="Disordered" evidence="1">
    <location>
        <begin position="1182"/>
        <end position="1202"/>
    </location>
</feature>
<reference evidence="2 3" key="1">
    <citation type="submission" date="2020-02" db="EMBL/GenBank/DDBJ databases">
        <authorList>
            <person name="Ferguson B K."/>
        </authorList>
    </citation>
    <scope>NUCLEOTIDE SEQUENCE [LARGE SCALE GENOMIC DNA]</scope>
</reference>
<evidence type="ECO:0000313" key="2">
    <source>
        <dbReference type="EMBL" id="CAB0032103.1"/>
    </source>
</evidence>
<feature type="region of interest" description="Disordered" evidence="1">
    <location>
        <begin position="1382"/>
        <end position="1434"/>
    </location>
</feature>
<feature type="compositionally biased region" description="Gly residues" evidence="1">
    <location>
        <begin position="1499"/>
        <end position="1519"/>
    </location>
</feature>
<dbReference type="GO" id="GO:0045944">
    <property type="term" value="P:positive regulation of transcription by RNA polymerase II"/>
    <property type="evidence" value="ECO:0007669"/>
    <property type="project" value="TreeGrafter"/>
</dbReference>
<name>A0A6H5I2Q0_9HYME</name>
<feature type="region of interest" description="Disordered" evidence="1">
    <location>
        <begin position="736"/>
        <end position="783"/>
    </location>
</feature>
<feature type="compositionally biased region" description="Acidic residues" evidence="1">
    <location>
        <begin position="903"/>
        <end position="920"/>
    </location>
</feature>
<protein>
    <submittedName>
        <fullName evidence="2">Uncharacterized protein</fullName>
    </submittedName>
</protein>
<feature type="compositionally biased region" description="Polar residues" evidence="1">
    <location>
        <begin position="1824"/>
        <end position="1838"/>
    </location>
</feature>
<feature type="compositionally biased region" description="Basic and acidic residues" evidence="1">
    <location>
        <begin position="884"/>
        <end position="893"/>
    </location>
</feature>
<proteinExistence type="predicted"/>
<feature type="compositionally biased region" description="Low complexity" evidence="1">
    <location>
        <begin position="1482"/>
        <end position="1495"/>
    </location>
</feature>
<keyword evidence="3" id="KW-1185">Reference proteome</keyword>
<feature type="region of interest" description="Disordered" evidence="1">
    <location>
        <begin position="1470"/>
        <end position="1519"/>
    </location>
</feature>
<dbReference type="EMBL" id="CADCXV010000665">
    <property type="protein sequence ID" value="CAB0032103.1"/>
    <property type="molecule type" value="Genomic_DNA"/>
</dbReference>
<feature type="compositionally biased region" description="Low complexity" evidence="1">
    <location>
        <begin position="1896"/>
        <end position="1923"/>
    </location>
</feature>
<feature type="compositionally biased region" description="Basic and acidic residues" evidence="1">
    <location>
        <begin position="1385"/>
        <end position="1401"/>
    </location>
</feature>
<dbReference type="Proteomes" id="UP000479190">
    <property type="component" value="Unassembled WGS sequence"/>
</dbReference>
<dbReference type="GO" id="GO:0016592">
    <property type="term" value="C:mediator complex"/>
    <property type="evidence" value="ECO:0007669"/>
    <property type="project" value="TreeGrafter"/>
</dbReference>
<feature type="compositionally biased region" description="Basic and acidic residues" evidence="1">
    <location>
        <begin position="1579"/>
        <end position="1595"/>
    </location>
</feature>
<feature type="compositionally biased region" description="Basic residues" evidence="1">
    <location>
        <begin position="2029"/>
        <end position="2042"/>
    </location>
</feature>
<feature type="compositionally biased region" description="Low complexity" evidence="1">
    <location>
        <begin position="2044"/>
        <end position="2055"/>
    </location>
</feature>
<feature type="region of interest" description="Disordered" evidence="1">
    <location>
        <begin position="2024"/>
        <end position="2057"/>
    </location>
</feature>
<feature type="compositionally biased region" description="Basic and acidic residues" evidence="1">
    <location>
        <begin position="1552"/>
        <end position="1561"/>
    </location>
</feature>
<accession>A0A6H5I2Q0</accession>
<feature type="region of interest" description="Disordered" evidence="1">
    <location>
        <begin position="1532"/>
        <end position="1631"/>
    </location>
</feature>
<dbReference type="GO" id="GO:0003713">
    <property type="term" value="F:transcription coactivator activity"/>
    <property type="evidence" value="ECO:0007669"/>
    <property type="project" value="TreeGrafter"/>
</dbReference>
<dbReference type="PANTHER" id="PTHR46007:SF12">
    <property type="entry name" value="C2H2-TYPE DOMAIN-CONTAINING PROTEIN-RELATED"/>
    <property type="match status" value="1"/>
</dbReference>
<dbReference type="OrthoDB" id="6431454at2759"/>
<evidence type="ECO:0000256" key="1">
    <source>
        <dbReference type="SAM" id="MobiDB-lite"/>
    </source>
</evidence>